<dbReference type="InterPro" id="IPR024079">
    <property type="entry name" value="MetalloPept_cat_dom_sf"/>
</dbReference>
<accession>A0A921GR86</accession>
<organism evidence="2 3">
    <name type="scientific">Brachybacterium paraconglomeratum</name>
    <dbReference type="NCBI Taxonomy" id="173362"/>
    <lineage>
        <taxon>Bacteria</taxon>
        <taxon>Bacillati</taxon>
        <taxon>Actinomycetota</taxon>
        <taxon>Actinomycetes</taxon>
        <taxon>Micrococcales</taxon>
        <taxon>Dermabacteraceae</taxon>
        <taxon>Brachybacterium</taxon>
    </lineage>
</organism>
<evidence type="ECO:0000313" key="2">
    <source>
        <dbReference type="EMBL" id="HJF50420.1"/>
    </source>
</evidence>
<protein>
    <submittedName>
        <fullName evidence="2">Peptidase M13</fullName>
    </submittedName>
</protein>
<dbReference type="InterPro" id="IPR042089">
    <property type="entry name" value="Peptidase_M13_dom_2"/>
</dbReference>
<dbReference type="InterPro" id="IPR008753">
    <property type="entry name" value="Peptidase_M13_N"/>
</dbReference>
<dbReference type="EMBL" id="DYWO01000348">
    <property type="protein sequence ID" value="HJF50420.1"/>
    <property type="molecule type" value="Genomic_DNA"/>
</dbReference>
<dbReference type="GO" id="GO:0006508">
    <property type="term" value="P:proteolysis"/>
    <property type="evidence" value="ECO:0007669"/>
    <property type="project" value="InterPro"/>
</dbReference>
<feature type="domain" description="Peptidase M13 N-terminal" evidence="1">
    <location>
        <begin position="20"/>
        <end position="124"/>
    </location>
</feature>
<dbReference type="GO" id="GO:0008237">
    <property type="term" value="F:metallopeptidase activity"/>
    <property type="evidence" value="ECO:0007669"/>
    <property type="project" value="InterPro"/>
</dbReference>
<comment type="caution">
    <text evidence="2">The sequence shown here is derived from an EMBL/GenBank/DDBJ whole genome shotgun (WGS) entry which is preliminary data.</text>
</comment>
<dbReference type="Gene3D" id="1.10.1380.10">
    <property type="entry name" value="Neutral endopeptidase , domain2"/>
    <property type="match status" value="1"/>
</dbReference>
<evidence type="ECO:0000259" key="1">
    <source>
        <dbReference type="Pfam" id="PF05649"/>
    </source>
</evidence>
<sequence>MTAALPSGLDLEQVDAAARPQDDLFGHVNGRWLAEHVMPADRSSDGAFHALRDLSEERVREIVEEAADDVARTVDETGSLPVPTTDHARIGTLYRMFMDTEAIEAAGLSGLAGLLDEIGATRDLEGLVRRMAAPDSGASAVLAYV</sequence>
<dbReference type="Gene3D" id="3.40.390.10">
    <property type="entry name" value="Collagenase (Catalytic Domain)"/>
    <property type="match status" value="1"/>
</dbReference>
<dbReference type="SUPFAM" id="SSF55486">
    <property type="entry name" value="Metalloproteases ('zincins'), catalytic domain"/>
    <property type="match status" value="1"/>
</dbReference>
<evidence type="ECO:0000313" key="3">
    <source>
        <dbReference type="Proteomes" id="UP000775129"/>
    </source>
</evidence>
<feature type="non-terminal residue" evidence="2">
    <location>
        <position position="145"/>
    </location>
</feature>
<name>A0A921GR86_9MICO</name>
<gene>
    <name evidence="2" type="ORF">K8W24_11610</name>
</gene>
<dbReference type="AlphaFoldDB" id="A0A921GR86"/>
<dbReference type="Pfam" id="PF05649">
    <property type="entry name" value="Peptidase_M13_N"/>
    <property type="match status" value="1"/>
</dbReference>
<reference evidence="2" key="2">
    <citation type="submission" date="2021-09" db="EMBL/GenBank/DDBJ databases">
        <authorList>
            <person name="Gilroy R."/>
        </authorList>
    </citation>
    <scope>NUCLEOTIDE SEQUENCE</scope>
    <source>
        <strain evidence="2">1647</strain>
    </source>
</reference>
<proteinExistence type="predicted"/>
<dbReference type="Proteomes" id="UP000775129">
    <property type="component" value="Unassembled WGS sequence"/>
</dbReference>
<reference evidence="2" key="1">
    <citation type="journal article" date="2021" name="PeerJ">
        <title>Extensive microbial diversity within the chicken gut microbiome revealed by metagenomics and culture.</title>
        <authorList>
            <person name="Gilroy R."/>
            <person name="Ravi A."/>
            <person name="Getino M."/>
            <person name="Pursley I."/>
            <person name="Horton D.L."/>
            <person name="Alikhan N.F."/>
            <person name="Baker D."/>
            <person name="Gharbi K."/>
            <person name="Hall N."/>
            <person name="Watson M."/>
            <person name="Adriaenssens E.M."/>
            <person name="Foster-Nyarko E."/>
            <person name="Jarju S."/>
            <person name="Secka A."/>
            <person name="Antonio M."/>
            <person name="Oren A."/>
            <person name="Chaudhuri R.R."/>
            <person name="La Ragione R."/>
            <person name="Hildebrand F."/>
            <person name="Pallen M.J."/>
        </authorList>
    </citation>
    <scope>NUCLEOTIDE SEQUENCE</scope>
    <source>
        <strain evidence="2">1647</strain>
    </source>
</reference>